<gene>
    <name evidence="8" type="primary">kpsF</name>
    <name evidence="8" type="ORF">Poly21_39690</name>
</gene>
<protein>
    <submittedName>
        <fullName evidence="8">Arabinose 5-phosphate isomerase KpsF</fullName>
        <ecNumber evidence="8">5.3.1.13</ecNumber>
    </submittedName>
</protein>
<keyword evidence="8" id="KW-0413">Isomerase</keyword>
<dbReference type="Pfam" id="PF01380">
    <property type="entry name" value="SIS"/>
    <property type="match status" value="1"/>
</dbReference>
<dbReference type="NCBIfam" id="TIGR00393">
    <property type="entry name" value="kpsF"/>
    <property type="match status" value="1"/>
</dbReference>
<evidence type="ECO:0000313" key="9">
    <source>
        <dbReference type="Proteomes" id="UP000319908"/>
    </source>
</evidence>
<dbReference type="GO" id="GO:0097367">
    <property type="term" value="F:carbohydrate derivative binding"/>
    <property type="evidence" value="ECO:0007669"/>
    <property type="project" value="InterPro"/>
</dbReference>
<dbReference type="GO" id="GO:1901135">
    <property type="term" value="P:carbohydrate derivative metabolic process"/>
    <property type="evidence" value="ECO:0007669"/>
    <property type="project" value="InterPro"/>
</dbReference>
<evidence type="ECO:0000256" key="2">
    <source>
        <dbReference type="ARBA" id="ARBA00022737"/>
    </source>
</evidence>
<keyword evidence="3 4" id="KW-0129">CBS domain</keyword>
<feature type="domain" description="CBS" evidence="6">
    <location>
        <begin position="303"/>
        <end position="362"/>
    </location>
</feature>
<name>A0A5C6BWW7_9BACT</name>
<evidence type="ECO:0000256" key="1">
    <source>
        <dbReference type="ARBA" id="ARBA00008165"/>
    </source>
</evidence>
<dbReference type="OrthoDB" id="9762536at2"/>
<evidence type="ECO:0000259" key="6">
    <source>
        <dbReference type="PROSITE" id="PS51371"/>
    </source>
</evidence>
<dbReference type="InterPro" id="IPR004800">
    <property type="entry name" value="KdsD/KpsF-type"/>
</dbReference>
<proteinExistence type="inferred from homology"/>
<dbReference type="PANTHER" id="PTHR38418">
    <property type="entry name" value="SUGAR ISOMERASE, KPSF/GUTQ (AFU_ORTHOLOGUE AFUA_6G08860)"/>
    <property type="match status" value="1"/>
</dbReference>
<dbReference type="Pfam" id="PF00571">
    <property type="entry name" value="CBS"/>
    <property type="match status" value="1"/>
</dbReference>
<dbReference type="EC" id="5.3.1.13" evidence="8"/>
<dbReference type="SMART" id="SM00116">
    <property type="entry name" value="CBS"/>
    <property type="match status" value="2"/>
</dbReference>
<evidence type="ECO:0000256" key="3">
    <source>
        <dbReference type="ARBA" id="ARBA00023122"/>
    </source>
</evidence>
<dbReference type="PROSITE" id="PS51371">
    <property type="entry name" value="CBS"/>
    <property type="match status" value="2"/>
</dbReference>
<dbReference type="SUPFAM" id="SSF53697">
    <property type="entry name" value="SIS domain"/>
    <property type="match status" value="1"/>
</dbReference>
<feature type="domain" description="CBS" evidence="6">
    <location>
        <begin position="234"/>
        <end position="295"/>
    </location>
</feature>
<feature type="domain" description="SIS" evidence="7">
    <location>
        <begin position="66"/>
        <end position="209"/>
    </location>
</feature>
<dbReference type="GO" id="GO:0005975">
    <property type="term" value="P:carbohydrate metabolic process"/>
    <property type="evidence" value="ECO:0007669"/>
    <property type="project" value="InterPro"/>
</dbReference>
<dbReference type="InterPro" id="IPR035474">
    <property type="entry name" value="SIS_Kpsf"/>
</dbReference>
<dbReference type="InterPro" id="IPR046348">
    <property type="entry name" value="SIS_dom_sf"/>
</dbReference>
<keyword evidence="9" id="KW-1185">Reference proteome</keyword>
<comment type="caution">
    <text evidence="8">The sequence shown here is derived from an EMBL/GenBank/DDBJ whole genome shotgun (WGS) entry which is preliminary data.</text>
</comment>
<keyword evidence="2" id="KW-0677">Repeat</keyword>
<dbReference type="InterPro" id="IPR001347">
    <property type="entry name" value="SIS_dom"/>
</dbReference>
<accession>A0A5C6BWW7</accession>
<evidence type="ECO:0000259" key="7">
    <source>
        <dbReference type="PROSITE" id="PS51464"/>
    </source>
</evidence>
<feature type="region of interest" description="Disordered" evidence="5">
    <location>
        <begin position="1"/>
        <end position="25"/>
    </location>
</feature>
<evidence type="ECO:0000256" key="5">
    <source>
        <dbReference type="SAM" id="MobiDB-lite"/>
    </source>
</evidence>
<evidence type="ECO:0000256" key="4">
    <source>
        <dbReference type="PROSITE-ProRule" id="PRU00703"/>
    </source>
</evidence>
<dbReference type="Proteomes" id="UP000319908">
    <property type="component" value="Unassembled WGS sequence"/>
</dbReference>
<dbReference type="InterPro" id="IPR000644">
    <property type="entry name" value="CBS_dom"/>
</dbReference>
<organism evidence="8 9">
    <name type="scientific">Allorhodopirellula heiligendammensis</name>
    <dbReference type="NCBI Taxonomy" id="2714739"/>
    <lineage>
        <taxon>Bacteria</taxon>
        <taxon>Pseudomonadati</taxon>
        <taxon>Planctomycetota</taxon>
        <taxon>Planctomycetia</taxon>
        <taxon>Pirellulales</taxon>
        <taxon>Pirellulaceae</taxon>
        <taxon>Allorhodopirellula</taxon>
    </lineage>
</organism>
<dbReference type="AlphaFoldDB" id="A0A5C6BWW7"/>
<dbReference type="EMBL" id="SJPU01000002">
    <property type="protein sequence ID" value="TWU16763.1"/>
    <property type="molecule type" value="Genomic_DNA"/>
</dbReference>
<dbReference type="PROSITE" id="PS51464">
    <property type="entry name" value="SIS"/>
    <property type="match status" value="1"/>
</dbReference>
<sequence>MLAVSPQPQPSRGAGLTAPDTFPPSQGCSVSLSQVEQVRFVRDTMMSESRAISEAVAFASSACTEAAQRVAECAGSVVLTGVGKAGWIAQKVVATMASTGSPSHFLHPSEAVHGDLGRVQAADWVIAFSNSGRSEEVVRACEYLKSQAAGVIAITADEANPLAELADIVVPMGRHREACPHNLAPTTTTAVMLAIGDSIALLASRLRGFGPADFAKYHPGGALGRKLCCVDDVMRGLHECRVSPDHLPVRDAIAGKTPERRSGAVLLVDADQHLTGIFTDSDLVKLLQRRQENSLDRAINEVMIRTPVVIRSGRPLAEAVAILSERHISELPVVCQDGRPLGMIDITDLIAAGDVTTTEVASPILPLHPTNHETPAT</sequence>
<dbReference type="Gene3D" id="3.40.50.10490">
    <property type="entry name" value="Glucose-6-phosphate isomerase like protein, domain 1"/>
    <property type="match status" value="1"/>
</dbReference>
<dbReference type="InterPro" id="IPR046342">
    <property type="entry name" value="CBS_dom_sf"/>
</dbReference>
<comment type="similarity">
    <text evidence="1">Belongs to the SIS family. GutQ/KpsF subfamily.</text>
</comment>
<dbReference type="PANTHER" id="PTHR38418:SF2">
    <property type="entry name" value="SUGAR ISOMERASE, KPSF_GUTQ (AFU_ORTHOLOGUE AFUA_6G08860)"/>
    <property type="match status" value="1"/>
</dbReference>
<evidence type="ECO:0000313" key="8">
    <source>
        <dbReference type="EMBL" id="TWU16763.1"/>
    </source>
</evidence>
<dbReference type="Gene3D" id="3.10.580.10">
    <property type="entry name" value="CBS-domain"/>
    <property type="match status" value="1"/>
</dbReference>
<dbReference type="CDD" id="cd05014">
    <property type="entry name" value="SIS_Kpsf"/>
    <property type="match status" value="1"/>
</dbReference>
<dbReference type="GO" id="GO:0019146">
    <property type="term" value="F:arabinose-5-phosphate isomerase activity"/>
    <property type="evidence" value="ECO:0007669"/>
    <property type="project" value="UniProtKB-EC"/>
</dbReference>
<reference evidence="8 9" key="1">
    <citation type="journal article" date="2020" name="Antonie Van Leeuwenhoek">
        <title>Rhodopirellula heiligendammensis sp. nov., Rhodopirellula pilleata sp. nov., and Rhodopirellula solitaria sp. nov. isolated from natural or artificial marine surfaces in Northern Germany and California, USA, and emended description of the genus Rhodopirellula.</title>
        <authorList>
            <person name="Kallscheuer N."/>
            <person name="Wiegand S."/>
            <person name="Jogler M."/>
            <person name="Boedeker C."/>
            <person name="Peeters S.H."/>
            <person name="Rast P."/>
            <person name="Heuer A."/>
            <person name="Jetten M.S.M."/>
            <person name="Rohde M."/>
            <person name="Jogler C."/>
        </authorList>
    </citation>
    <scope>NUCLEOTIDE SEQUENCE [LARGE SCALE GENOMIC DNA]</scope>
    <source>
        <strain evidence="8 9">Poly21</strain>
    </source>
</reference>